<feature type="disulfide bond" evidence="12">
    <location>
        <begin position="4161"/>
        <end position="4170"/>
    </location>
</feature>
<dbReference type="InterPro" id="IPR002172">
    <property type="entry name" value="LDrepeatLR_classA_rpt"/>
</dbReference>
<dbReference type="GO" id="GO:0005509">
    <property type="term" value="F:calcium ion binding"/>
    <property type="evidence" value="ECO:0007669"/>
    <property type="project" value="InterPro"/>
</dbReference>
<dbReference type="Pfam" id="PF00084">
    <property type="entry name" value="Sushi"/>
    <property type="match status" value="6"/>
</dbReference>
<feature type="region of interest" description="Disordered" evidence="15">
    <location>
        <begin position="5402"/>
        <end position="5431"/>
    </location>
</feature>
<dbReference type="FunFam" id="2.10.25.10:FF:000122">
    <property type="entry name" value="Protein crumbs homolog 2"/>
    <property type="match status" value="2"/>
</dbReference>
<dbReference type="InterPro" id="IPR001304">
    <property type="entry name" value="C-type_lectin-like"/>
</dbReference>
<feature type="disulfide bond" evidence="12">
    <location>
        <begin position="4052"/>
        <end position="4061"/>
    </location>
</feature>
<feature type="disulfide bond" evidence="12">
    <location>
        <begin position="4312"/>
        <end position="4321"/>
    </location>
</feature>
<feature type="compositionally biased region" description="Low complexity" evidence="15">
    <location>
        <begin position="1582"/>
        <end position="1597"/>
    </location>
</feature>
<feature type="compositionally biased region" description="Polar residues" evidence="15">
    <location>
        <begin position="1609"/>
        <end position="1630"/>
    </location>
</feature>
<feature type="region of interest" description="Disordered" evidence="15">
    <location>
        <begin position="1609"/>
        <end position="1669"/>
    </location>
</feature>
<proteinExistence type="predicted"/>
<dbReference type="GO" id="GO:0030097">
    <property type="term" value="P:hemopoiesis"/>
    <property type="evidence" value="ECO:0007669"/>
    <property type="project" value="UniProtKB-ARBA"/>
</dbReference>
<feature type="compositionally biased region" description="Low complexity" evidence="15">
    <location>
        <begin position="1711"/>
        <end position="1878"/>
    </location>
</feature>
<evidence type="ECO:0000256" key="11">
    <source>
        <dbReference type="ARBA" id="ARBA00023180"/>
    </source>
</evidence>
<feature type="disulfide bond" evidence="12">
    <location>
        <begin position="4465"/>
        <end position="4474"/>
    </location>
</feature>
<feature type="compositionally biased region" description="Low complexity" evidence="15">
    <location>
        <begin position="1887"/>
        <end position="2724"/>
    </location>
</feature>
<feature type="disulfide bond" evidence="14">
    <location>
        <begin position="1068"/>
        <end position="1095"/>
    </location>
</feature>
<keyword evidence="11" id="KW-0325">Glycoprotein</keyword>
<feature type="compositionally biased region" description="Polar residues" evidence="15">
    <location>
        <begin position="1568"/>
        <end position="1581"/>
    </location>
</feature>
<dbReference type="PANTHER" id="PTHR24033:SF151">
    <property type="entry name" value="NOTCH 2"/>
    <property type="match status" value="1"/>
</dbReference>
<dbReference type="InterPro" id="IPR000859">
    <property type="entry name" value="CUB_dom"/>
</dbReference>
<evidence type="ECO:0000256" key="17">
    <source>
        <dbReference type="SAM" id="SignalP"/>
    </source>
</evidence>
<dbReference type="SUPFAM" id="SSF57424">
    <property type="entry name" value="LDL receptor-like module"/>
    <property type="match status" value="1"/>
</dbReference>
<feature type="domain" description="EGF-like" evidence="19">
    <location>
        <begin position="853"/>
        <end position="891"/>
    </location>
</feature>
<dbReference type="PANTHER" id="PTHR24033">
    <property type="entry name" value="EGF-LIKE DOMAIN-CONTAINING PROTEIN"/>
    <property type="match status" value="1"/>
</dbReference>
<dbReference type="InterPro" id="IPR003410">
    <property type="entry name" value="HYR_dom"/>
</dbReference>
<evidence type="ECO:0000256" key="9">
    <source>
        <dbReference type="ARBA" id="ARBA00023136"/>
    </source>
</evidence>
<evidence type="ECO:0000256" key="10">
    <source>
        <dbReference type="ARBA" id="ARBA00023157"/>
    </source>
</evidence>
<dbReference type="SUPFAM" id="SSF49899">
    <property type="entry name" value="Concanavalin A-like lectins/glucanases"/>
    <property type="match status" value="1"/>
</dbReference>
<feature type="disulfide bond" evidence="12">
    <location>
        <begin position="4500"/>
        <end position="4509"/>
    </location>
</feature>
<evidence type="ECO:0000313" key="24">
    <source>
        <dbReference type="RefSeq" id="XP_022316517.1"/>
    </source>
</evidence>
<dbReference type="SMART" id="SM00181">
    <property type="entry name" value="EGF"/>
    <property type="match status" value="18"/>
</dbReference>
<keyword evidence="23" id="KW-1185">Reference proteome</keyword>
<dbReference type="InterPro" id="IPR036055">
    <property type="entry name" value="LDL_receptor-like_sf"/>
</dbReference>
<dbReference type="GO" id="GO:0019904">
    <property type="term" value="F:protein domain specific binding"/>
    <property type="evidence" value="ECO:0007669"/>
    <property type="project" value="UniProtKB-ARBA"/>
</dbReference>
<feature type="disulfide bond" evidence="14">
    <location>
        <begin position="725"/>
        <end position="752"/>
    </location>
</feature>
<accession>A0A8B8CKZ5</accession>
<evidence type="ECO:0000256" key="6">
    <source>
        <dbReference type="ARBA" id="ARBA00022737"/>
    </source>
</evidence>
<evidence type="ECO:0000259" key="18">
    <source>
        <dbReference type="PROSITE" id="PS01180"/>
    </source>
</evidence>
<evidence type="ECO:0000256" key="16">
    <source>
        <dbReference type="SAM" id="Phobius"/>
    </source>
</evidence>
<dbReference type="Pfam" id="PF00431">
    <property type="entry name" value="CUB"/>
    <property type="match status" value="3"/>
</dbReference>
<name>A0A8B8CKZ5_CRAVI</name>
<dbReference type="FunFam" id="2.10.25.10:FF:000005">
    <property type="entry name" value="Fibrillin 2"/>
    <property type="match status" value="1"/>
</dbReference>
<keyword evidence="9 16" id="KW-0472">Membrane</keyword>
<feature type="domain" description="CUB" evidence="18">
    <location>
        <begin position="242"/>
        <end position="350"/>
    </location>
</feature>
<dbReference type="Gene3D" id="2.20.28.230">
    <property type="match status" value="1"/>
</dbReference>
<evidence type="ECO:0000256" key="5">
    <source>
        <dbReference type="ARBA" id="ARBA00022729"/>
    </source>
</evidence>
<dbReference type="InterPro" id="IPR035976">
    <property type="entry name" value="Sushi/SCR/CCP_sf"/>
</dbReference>
<feature type="disulfide bond" evidence="14">
    <location>
        <begin position="782"/>
        <end position="809"/>
    </location>
</feature>
<feature type="disulfide bond" evidence="12">
    <location>
        <begin position="4388"/>
        <end position="4397"/>
    </location>
</feature>
<feature type="domain" description="EGF-like" evidence="19">
    <location>
        <begin position="4439"/>
        <end position="4475"/>
    </location>
</feature>
<feature type="domain" description="EGF-like" evidence="19">
    <location>
        <begin position="4289"/>
        <end position="4322"/>
    </location>
</feature>
<feature type="domain" description="EGF-like" evidence="19">
    <location>
        <begin position="4026"/>
        <end position="4062"/>
    </location>
</feature>
<evidence type="ECO:0000259" key="20">
    <source>
        <dbReference type="PROSITE" id="PS50041"/>
    </source>
</evidence>
<feature type="domain" description="Sushi" evidence="22">
    <location>
        <begin position="579"/>
        <end position="637"/>
    </location>
</feature>
<dbReference type="Pfam" id="PF07645">
    <property type="entry name" value="EGF_CA"/>
    <property type="match status" value="2"/>
</dbReference>
<feature type="compositionally biased region" description="Low complexity" evidence="15">
    <location>
        <begin position="1631"/>
        <end position="1643"/>
    </location>
</feature>
<evidence type="ECO:0000256" key="4">
    <source>
        <dbReference type="ARBA" id="ARBA00022692"/>
    </source>
</evidence>
<feature type="domain" description="EGF-like" evidence="19">
    <location>
        <begin position="4324"/>
        <end position="4360"/>
    </location>
</feature>
<feature type="domain" description="C-type lectin" evidence="20">
    <location>
        <begin position="61"/>
        <end position="199"/>
    </location>
</feature>
<dbReference type="InterPro" id="IPR000742">
    <property type="entry name" value="EGF"/>
</dbReference>
<feature type="domain" description="CUB" evidence="18">
    <location>
        <begin position="464"/>
        <end position="580"/>
    </location>
</feature>
<dbReference type="Pfam" id="PF07699">
    <property type="entry name" value="Ephrin_rec_like"/>
    <property type="match status" value="6"/>
</dbReference>
<feature type="compositionally biased region" description="Polar residues" evidence="15">
    <location>
        <begin position="5404"/>
        <end position="5417"/>
    </location>
</feature>
<feature type="chain" id="PRO_5034621259" evidence="17">
    <location>
        <begin position="32"/>
        <end position="5431"/>
    </location>
</feature>
<feature type="domain" description="Sushi" evidence="22">
    <location>
        <begin position="755"/>
        <end position="811"/>
    </location>
</feature>
<dbReference type="PROSITE" id="PS50041">
    <property type="entry name" value="C_TYPE_LECTIN_2"/>
    <property type="match status" value="1"/>
</dbReference>
<feature type="disulfide bond" evidence="12">
    <location>
        <begin position="857"/>
        <end position="867"/>
    </location>
</feature>
<feature type="domain" description="CUB" evidence="18">
    <location>
        <begin position="355"/>
        <end position="463"/>
    </location>
</feature>
<dbReference type="Pfam" id="PF00057">
    <property type="entry name" value="Ldl_recept_a"/>
    <property type="match status" value="1"/>
</dbReference>
<dbReference type="SUPFAM" id="SSF57535">
    <property type="entry name" value="Complement control module/SCR domain"/>
    <property type="match status" value="8"/>
</dbReference>
<dbReference type="PROSITE" id="PS01209">
    <property type="entry name" value="LDLRA_1"/>
    <property type="match status" value="1"/>
</dbReference>
<dbReference type="InterPro" id="IPR051830">
    <property type="entry name" value="NOTCH_homolog"/>
</dbReference>
<feature type="domain" description="HYR" evidence="21">
    <location>
        <begin position="4724"/>
        <end position="4804"/>
    </location>
</feature>
<dbReference type="SUPFAM" id="SSF56436">
    <property type="entry name" value="C-type lectin-like"/>
    <property type="match status" value="1"/>
</dbReference>
<keyword evidence="3 12" id="KW-0245">EGF-like domain</keyword>
<dbReference type="SMART" id="SM00032">
    <property type="entry name" value="CCP"/>
    <property type="match status" value="9"/>
</dbReference>
<feature type="disulfide bond" evidence="13">
    <location>
        <begin position="223"/>
        <end position="238"/>
    </location>
</feature>
<feature type="domain" description="EGF-like" evidence="19">
    <location>
        <begin position="4137"/>
        <end position="4171"/>
    </location>
</feature>
<dbReference type="PROSITE" id="PS01186">
    <property type="entry name" value="EGF_2"/>
    <property type="match status" value="12"/>
</dbReference>
<dbReference type="Proteomes" id="UP000694844">
    <property type="component" value="Chromosome 2"/>
</dbReference>
<dbReference type="FunFam" id="2.10.25.10:FF:000146">
    <property type="entry name" value="Putative neurogenic locus notch"/>
    <property type="match status" value="1"/>
</dbReference>
<feature type="region of interest" description="Disordered" evidence="15">
    <location>
        <begin position="1548"/>
        <end position="1597"/>
    </location>
</feature>
<dbReference type="FunFam" id="2.60.120.290:FF:000013">
    <property type="entry name" value="Membrane frizzled-related protein"/>
    <property type="match status" value="1"/>
</dbReference>
<dbReference type="GO" id="GO:0035282">
    <property type="term" value="P:segmentation"/>
    <property type="evidence" value="ECO:0007669"/>
    <property type="project" value="UniProtKB-ARBA"/>
</dbReference>
<dbReference type="GeneID" id="111120118"/>
<dbReference type="PROSITE" id="PS01187">
    <property type="entry name" value="EGF_CA"/>
    <property type="match status" value="5"/>
</dbReference>
<evidence type="ECO:0000256" key="13">
    <source>
        <dbReference type="PROSITE-ProRule" id="PRU00124"/>
    </source>
</evidence>
<feature type="disulfide bond" evidence="12">
    <location>
        <begin position="4277"/>
        <end position="4286"/>
    </location>
</feature>
<dbReference type="InterPro" id="IPR013032">
    <property type="entry name" value="EGF-like_CS"/>
</dbReference>
<dbReference type="SUPFAM" id="SSF49854">
    <property type="entry name" value="Spermadhesin, CUB domain"/>
    <property type="match status" value="3"/>
</dbReference>
<evidence type="ECO:0000256" key="8">
    <source>
        <dbReference type="ARBA" id="ARBA00022989"/>
    </source>
</evidence>
<keyword evidence="7" id="KW-0914">Notch signaling pathway</keyword>
<feature type="domain" description="EGF-like" evidence="19">
    <location>
        <begin position="4211"/>
        <end position="4247"/>
    </location>
</feature>
<dbReference type="RefSeq" id="XP_022316517.1">
    <property type="nucleotide sequence ID" value="XM_022460809.1"/>
</dbReference>
<evidence type="ECO:0000256" key="12">
    <source>
        <dbReference type="PROSITE-ProRule" id="PRU00076"/>
    </source>
</evidence>
<dbReference type="CDD" id="cd00041">
    <property type="entry name" value="CUB"/>
    <property type="match status" value="3"/>
</dbReference>
<keyword evidence="4 16" id="KW-0812">Transmembrane</keyword>
<dbReference type="Pfam" id="PF00008">
    <property type="entry name" value="EGF"/>
    <property type="match status" value="2"/>
</dbReference>
<feature type="domain" description="EGF-like" evidence="19">
    <location>
        <begin position="4098"/>
        <end position="4135"/>
    </location>
</feature>
<feature type="domain" description="EGF-like" evidence="19">
    <location>
        <begin position="5236"/>
        <end position="5277"/>
    </location>
</feature>
<feature type="domain" description="Sushi" evidence="22">
    <location>
        <begin position="1040"/>
        <end position="1097"/>
    </location>
</feature>
<comment type="caution">
    <text evidence="12">Lacks conserved residue(s) required for the propagation of feature annotation.</text>
</comment>
<dbReference type="InterPro" id="IPR035914">
    <property type="entry name" value="Sperma_CUB_dom_sf"/>
</dbReference>
<dbReference type="GO" id="GO:0009952">
    <property type="term" value="P:anterior/posterior pattern specification"/>
    <property type="evidence" value="ECO:0007669"/>
    <property type="project" value="UniProtKB-ARBA"/>
</dbReference>
<evidence type="ECO:0000313" key="23">
    <source>
        <dbReference type="Proteomes" id="UP000694844"/>
    </source>
</evidence>
<reference evidence="24" key="1">
    <citation type="submission" date="2025-08" db="UniProtKB">
        <authorList>
            <consortium name="RefSeq"/>
        </authorList>
    </citation>
    <scope>IDENTIFICATION</scope>
    <source>
        <tissue evidence="24">Whole sample</tissue>
    </source>
</reference>
<feature type="domain" description="Sushi" evidence="22">
    <location>
        <begin position="638"/>
        <end position="695"/>
    </location>
</feature>
<dbReference type="InterPro" id="IPR011641">
    <property type="entry name" value="Tyr-kin_ephrin_A/B_rcpt-like"/>
</dbReference>
<dbReference type="PROSITE" id="PS50068">
    <property type="entry name" value="LDLRA_2"/>
    <property type="match status" value="1"/>
</dbReference>
<feature type="domain" description="Sushi" evidence="22">
    <location>
        <begin position="1098"/>
        <end position="1158"/>
    </location>
</feature>
<dbReference type="Gene3D" id="2.10.70.10">
    <property type="entry name" value="Complement Module, domain 1"/>
    <property type="match status" value="7"/>
</dbReference>
<protein>
    <submittedName>
        <fullName evidence="24">Uncharacterized protein LOC111120118 isoform X1</fullName>
    </submittedName>
</protein>
<evidence type="ECO:0000259" key="19">
    <source>
        <dbReference type="PROSITE" id="PS50026"/>
    </source>
</evidence>
<dbReference type="PROSITE" id="PS50026">
    <property type="entry name" value="EGF_3"/>
    <property type="match status" value="16"/>
</dbReference>
<evidence type="ECO:0000256" key="1">
    <source>
        <dbReference type="ARBA" id="ARBA00004479"/>
    </source>
</evidence>
<dbReference type="PROSITE" id="PS00022">
    <property type="entry name" value="EGF_1"/>
    <property type="match status" value="12"/>
</dbReference>
<dbReference type="PROSITE" id="PS50923">
    <property type="entry name" value="SUSHI"/>
    <property type="match status" value="8"/>
</dbReference>
<feature type="disulfide bond" evidence="12">
    <location>
        <begin position="4350"/>
        <end position="4359"/>
    </location>
</feature>
<feature type="domain" description="EGF-like" evidence="19">
    <location>
        <begin position="4249"/>
        <end position="4287"/>
    </location>
</feature>
<feature type="compositionally biased region" description="Low complexity" evidence="15">
    <location>
        <begin position="5418"/>
        <end position="5431"/>
    </location>
</feature>
<evidence type="ECO:0000256" key="15">
    <source>
        <dbReference type="SAM" id="MobiDB-lite"/>
    </source>
</evidence>
<dbReference type="SUPFAM" id="SSF57184">
    <property type="entry name" value="Growth factor receptor domain"/>
    <property type="match status" value="3"/>
</dbReference>
<evidence type="ECO:0000256" key="7">
    <source>
        <dbReference type="ARBA" id="ARBA00022976"/>
    </source>
</evidence>
<keyword evidence="6" id="KW-0677">Repeat</keyword>
<dbReference type="SMART" id="SM01411">
    <property type="entry name" value="Ephrin_rec_like"/>
    <property type="match status" value="7"/>
</dbReference>
<feature type="domain" description="EGF-like" evidence="19">
    <location>
        <begin position="4173"/>
        <end position="4209"/>
    </location>
</feature>
<dbReference type="GO" id="GO:0048646">
    <property type="term" value="P:anatomical structure formation involved in morphogenesis"/>
    <property type="evidence" value="ECO:0007669"/>
    <property type="project" value="UniProtKB-ARBA"/>
</dbReference>
<feature type="disulfide bond" evidence="12">
    <location>
        <begin position="4409"/>
        <end position="4426"/>
    </location>
</feature>
<keyword evidence="8 16" id="KW-1133">Transmembrane helix</keyword>
<dbReference type="InterPro" id="IPR000152">
    <property type="entry name" value="EGF-type_Asp/Asn_hydroxyl_site"/>
</dbReference>
<comment type="subcellular location">
    <subcellularLocation>
        <location evidence="1">Membrane</location>
        <topology evidence="1">Single-pass type I membrane protein</topology>
    </subcellularLocation>
</comment>
<evidence type="ECO:0000256" key="14">
    <source>
        <dbReference type="PROSITE-ProRule" id="PRU00302"/>
    </source>
</evidence>
<dbReference type="InterPro" id="IPR009030">
    <property type="entry name" value="Growth_fac_rcpt_cys_sf"/>
</dbReference>
<feature type="disulfide bond" evidence="12">
    <location>
        <begin position="4237"/>
        <end position="4246"/>
    </location>
</feature>
<evidence type="ECO:0000259" key="21">
    <source>
        <dbReference type="PROSITE" id="PS50825"/>
    </source>
</evidence>
<dbReference type="Pfam" id="PF25024">
    <property type="entry name" value="EGF_TEN"/>
    <property type="match status" value="1"/>
</dbReference>
<feature type="domain" description="EGF-like" evidence="19">
    <location>
        <begin position="4362"/>
        <end position="4398"/>
    </location>
</feature>
<feature type="disulfide bond" evidence="12">
    <location>
        <begin position="4199"/>
        <end position="4208"/>
    </location>
</feature>
<feature type="domain" description="EGF-like" evidence="19">
    <location>
        <begin position="4477"/>
        <end position="4510"/>
    </location>
</feature>
<feature type="domain" description="EGF-like" evidence="19">
    <location>
        <begin position="4400"/>
        <end position="4438"/>
    </location>
</feature>
<feature type="disulfide bond" evidence="12">
    <location>
        <begin position="4086"/>
        <end position="4095"/>
    </location>
</feature>
<dbReference type="SMART" id="SM00042">
    <property type="entry name" value="CUB"/>
    <property type="match status" value="3"/>
</dbReference>
<gene>
    <name evidence="24" type="primary">LOC111120118</name>
</gene>
<evidence type="ECO:0000259" key="22">
    <source>
        <dbReference type="PROSITE" id="PS50923"/>
    </source>
</evidence>
<dbReference type="GO" id="GO:0016020">
    <property type="term" value="C:membrane"/>
    <property type="evidence" value="ECO:0007669"/>
    <property type="project" value="UniProtKB-SubCell"/>
</dbReference>
<dbReference type="InterPro" id="IPR013320">
    <property type="entry name" value="ConA-like_dom_sf"/>
</dbReference>
<organism evidence="23 24">
    <name type="scientific">Crassostrea virginica</name>
    <name type="common">Eastern oyster</name>
    <dbReference type="NCBI Taxonomy" id="6565"/>
    <lineage>
        <taxon>Eukaryota</taxon>
        <taxon>Metazoa</taxon>
        <taxon>Spiralia</taxon>
        <taxon>Lophotrochozoa</taxon>
        <taxon>Mollusca</taxon>
        <taxon>Bivalvia</taxon>
        <taxon>Autobranchia</taxon>
        <taxon>Pteriomorphia</taxon>
        <taxon>Ostreida</taxon>
        <taxon>Ostreoidea</taxon>
        <taxon>Ostreidae</taxon>
        <taxon>Crassostrea</taxon>
    </lineage>
</organism>
<dbReference type="Gene3D" id="2.60.120.290">
    <property type="entry name" value="Spermadhesin, CUB domain"/>
    <property type="match status" value="3"/>
</dbReference>
<dbReference type="InterPro" id="IPR000436">
    <property type="entry name" value="Sushi_SCR_CCP_dom"/>
</dbReference>
<dbReference type="KEGG" id="cvn:111120118"/>
<dbReference type="PROSITE" id="PS01180">
    <property type="entry name" value="CUB"/>
    <property type="match status" value="3"/>
</dbReference>
<feature type="region of interest" description="Disordered" evidence="15">
    <location>
        <begin position="1704"/>
        <end position="2724"/>
    </location>
</feature>
<feature type="disulfide bond" evidence="12">
    <location>
        <begin position="4293"/>
        <end position="4303"/>
    </location>
</feature>
<dbReference type="SMART" id="SM00034">
    <property type="entry name" value="CLECT"/>
    <property type="match status" value="1"/>
</dbReference>
<feature type="domain" description="Sushi" evidence="22">
    <location>
        <begin position="696"/>
        <end position="754"/>
    </location>
</feature>
<keyword evidence="5 17" id="KW-0732">Signal</keyword>
<feature type="disulfide bond" evidence="12">
    <location>
        <begin position="3995"/>
        <end position="4012"/>
    </location>
</feature>
<dbReference type="OrthoDB" id="430340at2759"/>
<dbReference type="GO" id="GO:0007219">
    <property type="term" value="P:Notch signaling pathway"/>
    <property type="evidence" value="ECO:0007669"/>
    <property type="project" value="UniProtKB-KW"/>
</dbReference>
<dbReference type="GO" id="GO:0048863">
    <property type="term" value="P:stem cell differentiation"/>
    <property type="evidence" value="ECO:0007669"/>
    <property type="project" value="UniProtKB-ARBA"/>
</dbReference>
<dbReference type="InterPro" id="IPR016186">
    <property type="entry name" value="C-type_lectin-like/link_sf"/>
</dbReference>
<dbReference type="Gene3D" id="2.10.25.10">
    <property type="entry name" value="Laminin"/>
    <property type="match status" value="14"/>
</dbReference>
<dbReference type="PROSITE" id="PS50825">
    <property type="entry name" value="HYR"/>
    <property type="match status" value="2"/>
</dbReference>
<feature type="disulfide bond" evidence="12">
    <location>
        <begin position="4428"/>
        <end position="4437"/>
    </location>
</feature>
<keyword evidence="10 12" id="KW-1015">Disulfide bond</keyword>
<evidence type="ECO:0000256" key="2">
    <source>
        <dbReference type="ARBA" id="ARBA00022473"/>
    </source>
</evidence>
<sequence length="5431" mass="594603">MHGSVRLMSTSNRILTYVVLWSLVNSVCVFSQVLNENFGNQLDLYEKNLTWLTCPEGWSKIGSTCVLVLAELATFTQAESLCQSYGGGLLRIEGFNQNQRYGALIENVQNQQKDQFLSLGDWNGNSFWIGMYRDGDGQYHWVDGQVTNVGQGFWALDQPLGFQQGHKQCSSIDVKSVSDFGKYRWSLRPCEEKLPIVCQTVTCAVQQYRCQGESKCISADWLCDGIADCLDQSDERNCSGYCGNTYQGNQGTFQSPYYPHRYPSLSSCQWDIHTPLGTRVYLKFDDFNLENDYDVVSIYDGRSTLDPLVGNFSGDSLPTIPLSSSNNLLVQFHSDQDNQSTGFNVTWFAVVIPDCGGSLNATSQNQWLAFPAYNSLYVHNLICDWILSAPQDSISLQFEDVSLGAGDWVEVRDGDSENGVLFGRYTGDTLPPVIVSTGHHLFVRFTSDQKSDGRGFNVSFKAGCNDIIINKEAAIISSPGYRLGPSFTYPPNLQCSWQINSPTDRELAIVFDDNFDTEVDFDVLTVINGSSLEEAGALSQRFSGTKTPPVLRSLRGHFSISFTSDDLVSRPGWRATISPDCPVLYNLSDSMHISSRGQEYGTVVKFTCDTGYLLEGATTLICDINGTWSDSPPVCKKISCGSPSIPENGGIVSSNSSYYTGLVQYRCDVGYHSHDELISRCQRNGKWSSVPKCERIRCPKIGNLQNGSFINDFDNTFGQKVSFRCNGNFRLVNASEIICQEDGQWSALKPHCAPPLCPYLPIANGNTSVLHPEGGTWVQVHCKPGFQLLGSQNVWCGLDGTYQSSIPTCTDVNECEDKDLCHPHMCQNMMGSYKCRCSHGYQKLNETSNQCIDVDECERPNTCDHHCINTEGGYVCECNSSYKLYQGREAIIIDQRVIIPNKTCIVTCPAFNVSNGGRIFANTTKLSDETYIYPTSLFIYCPYGILPLWNSTTVFCQANGIWSHNIDRCTDQVCEALVPPINGSVYYDNQVLQLGTIATFNCSEGYILSGTPQKQCVSNGRSTFWKSGLSNSNLTFCLPRMCVEPTAPFNGYVNFTGRSVGSPATYSCKCGYELIGSRVRYCQGNGVWSGNGTICVDMDCPAPIPPSNGAVYSSTRMNYFGSQVSYTCQKGYTLTGSRQSTCSLPEQTTPPQLLLLLKVKFRGDNNINEHCASQYRAVLAAKFNESIRSLPGCSSVEMYVLDSSEGNVSGSEIIIGTSITLSGSPSAMCQCSEDIVQRTPSSIDWEITVNSCPTLNNKNPSTPQEKFEGRTPVHDWKCPADFVLQGGAMDCAYNETPICRKVTDCLGSEDPNEITSTISTSNLPLSSQATSTISSTSSDVSQWTKSTSSVPPVVSQSTFNNILSTLSTTHTNQPETTTKYLHTSNTGFSDHATDVYTSTPSEASQTTLVSEQQTTQRHLTTVPDEGTRLTVTKSEALLSTSEAATTTKATTITTRVSSTTSSPMTKSVITEDSTWITTSLEPTEETAKVTTTIKTSSTTVTTVDKISPTTEAIATVPSATTTEVSSAISKDQTTPLATTRSELTITSSEYLTAETSTETSISTYSNEPQPISTDPSTATEISSTTQQLTPTAAPPSTTIQMQSTTALSMNDSTQAQTTTDLPPKNTATEEQITTQTLNTQSTQSVNVPSQTATTTPETTSKETKSDITEPYTTLTQSTTTNLKIITTTQGTLTKATTTIPQTYTTVDEDSTQPQTTSTKPQTTTAHPQTSTTQLQTITTQTKNTTSLPQTSTMQPQTTTTQPQTITTKPETNTQTEATTTQPQIITTDAETTGTTTQAQTTTTKSLTAPQTTTTEQQTTTTQQMLTTQQQTTTTQPQPTTTQPQPTTTQPQTTNSQLQTTTTQPQSSTTEPQTTTTQPHTITAKSLTTNTQPSTSTTETQTSTIQPQTTTTQSQFATTDPQTTTTQLQTTTIQPQTTTMQPKTTTTQPQSTTTEPQTTTTKPKLSTTQPLTTTAEPETTTQPQTTTTQLLTSTIKLQTTREQQTTTTQSQTSTSEPQTTTTQSLTSTTEPQTTTREQQTSTTQPQTTTAQPLTSTTASQTTTWEQQTSTTQSQTTTTQSQVTTTKPEISTTQPQTITSQPQTTTTQSLTSTTETQTTTREQQTSTTQPQTTTTQSQVTTTKPEISTTQPQTITSQPQTTTTQPLTSTTEPQTTTREQHTSTTQTTTTQPQGTTTEPETTTTQPQTTTSQPQTTTTQPQTTTTQQQTTTTDPQTNNTQPQTTPTEPQTTTTEFQTTNEQPQTTTLTTQSRTTQPETRTSEQQTTTTTTQSTTQPQTTTSEIQTTTTTTESTTTQPQTTTKAEQTTTTTIKSTITQPQTTTSQIQPTTTTTHSTTTQPQTTTTEEQTTTTTTQSTTTQPQTTTTEEQTTTTPAQSTTTQTQTTTTEEQTSTTTSQPTTTQPQTTTTEKQTTATTSQPTTTQPQTTTTEVQTTTTTIQSTITQPQTTTSQIQPTTTTTQSTTTQPQTTTTEEQTTTTTTQSTTTQPQTSTTEEQTTTTTAQSTTTQPQTTTTEEQTTTTTSKPTTTQPQTTTTEEQTTSTTTQSTTTQPQTTTTEEQTTTTTAQSTTTQPQTTTTEEQTTTTTSQPTTTQPQTTTTEEQTTTTTTQSTTTQPQTTTTTSQPTTTQPQTTTTTSQPTTTQPQTTTTEEQITTTTTQSTTTQPQTTTTEEQTTTTTTQSTTTQPQTTTTEEQTTTTTTQPQTTTSQVQTTTEALIAETTTPGTTLAASLPPLHYGTYWTYTYPASEVNEDALCENEMTTAYQNAFDSSKTAIESEVSKKKECSKSVTLSVTQENPPIIASSQGYVFILKIGFSGVDQRTVESCATAVNTTINSKVRSLFNFNIAPCSEVYPMSNRTLSKRSEWMCASEAYRYDASQHLCVLKLSSAASFIATSLSDGQVDVVTQMIPQIQPTSLQPIVYPTTTTTTTNVPSSTSIITTPPTSRTVVEADKTPFFVNEVFFKFQTYNLTKLCTEKLSEKFQHSVDQASGAISKLLPRLPLCHHITDAELINTKSRFSHDPMSTINQSYQFDLRLGNETKVPTPNELLLSVPFILRTRKFPLDDMESCINSSIKSLLEVGFESNISNLVRDIPSNICHKIELIDSRYTMDIQCPKPFGYNYNAKRCYTVPLPFMPVRLYLIQVTLSLASRGGTQCNISYQRSIRRHLETQNVNLLKNGLYDMCLMYNVVVKINTRMSNLTKVEDELRGNVGIVLMATSENPNYNGCVGGELHKYIFLTDIVPGGQIIPTDSPGECGNLTWEKNEIKGMADTCLEGYFKHDLLHRCIEEKSAELRANYTPNITWRSIPNHECLYSLALQMESYMKATINDTTTSDECSWMYRTVKSRRDLVNHSVVLELSILPFQWNQNAAKACLKKLWVDNKQRVYDRFYQDLSTSCQVQDYLNLSVDAYDFRCIKPNFNWNASTSSCVKEVKRKKRSRPSQTNLIKRRSVWEDDGPKIGRMARKKRNVAQNASKEVVASWLPMTPLCQDQQPPVFDFCPGVLNISMGRQGPLPFNFSLPRATDNSGVPPTLSYSPADIFRQPYPLKNETQIVIIATDQSNNVNNCTIKLNRVDDIPPDMICPDSVVVEQYSTKSNHTNISIANRASASDYSGIQNISYQILNNNGYSLPVRHFINVTAKATDGKGNTGSCHFLYEAKRADLNANGNVALNFSYSMGNQRASCKNTTFNLISNDVLSIANNSCIKTAEIYLGYQFRISALEVEQSFMYTVQVLLKRSKNGRIVEKDVLMMNLHVIQLNVHKEKFHQCMDNFTQEMIRKYQSGSYPTDPNCGGVNISLTATKSAILCPTDSILNKSSLTCSQCDLGYYANQSSHSCQRCPSLDSGIIIPGDCIPCDSNLNTISCLNQCQPGEYSENGLQPCIKCPRGQYTPSTGAQVCQRCQDGNYTEKTGAVSSTQCQAKCPVGQYSDTGLQPCLSCPWNHYADAEMSTSCTPCPQGQVTNTTGKTSPTDCQAIDFCMNGPCQNGGTCQRTLSVNWYSCHCPSGYYGYHCEHRYSVCESDPCLNGGTCTEQNNKPVCQCPTGYTGDFCEVPMSPCSCVHGRCRASSDGYYCSCFKGYMGDNCSQDIDECLPNPCLHGGRCLNQIGQYQCDCSETGYNGVNCSNPETEKSQTVCFNEGIYVTASRSCSCPPGYSGAQCQNLVDECHYNFCGDNGYCIDEIMNFTCVCKPGFTGRFCTENLNECLANPCRNGARCIPGNNNFSCVCPPGFEGKQCEINRDECSPFPCNLTTAIDCKDGINDYTCVCREGWTGKWCEIRNHSCPYQCQNGGTCNGSALRCDCRAGFTGPYCEVELDECAGQPCLNGGTCTDLINAFNCTCPQGYTSPTCSVNVNECSSNPCKNGGTCLDLVNGFVCSCTGGFTGSDCSEEVSRCSSLPCENGAVCLDSSTSHGYLCDCPYGYKGQNCSEIVRCDSSTCRNGGSCTQEENDFNCSCTPGFMGKTCDIPQDPCLLRNVCQNGATCVNGTCLCTQYFTGFDCGKVKSSNFDLFFRGLNGSSSSAWITVEQEMSICLWIRSFNTGQNKVMLTLAVNNTQTGKFLEIKEESYSVTYPQLTWYNTLNMNSGLWNHFCFTWTQKNSRSWSLYLNGSKIKSDNDMALPDIVMILLGQPLTPEPGQAQFYGEVSQVQVFPEQLQENDISTLSKACSPTTKESSNSYLELLANIRGDVTVIRPSVCGGQRCPTGYKGHDCSVRVDKNPPTVHGCPSDFRVVSSNRLNQVNWTEPIFSDDVGVVSVNQTHRSGEVLAYGEYAIQYWAFDAANNTAHCSFRVAVTPFDCEIPEVPEGVNHSCQTARDRSYCSLSCVNPDTHAFSESVPQFYKCGLSGLWDPPRGENFTFPACAAFSPPAAGVTGTVSFAGPTCTDNLKDRLVQIFKQTMAKWNQEFGLCPDQICNLQVRIHCSGDITDSLGRRRRRQAPDTSYLVRFNFPVNKTSLETTSLQPLDSIKTYVKKGEFNTDGFVAKNDSVTVTTQCNCLDGQVLMNTGTTEHCVNCALGSFHNKNESTCDLCPIGYYNDQEGKTACIPCLPGQTTQDPGAQQISKCYTICPAGKYAEDVTNVCKNCPLGYYQELSGSRMCRSCPNGQVTLQEGATSLEQCEAGCPKGQELSVRGTCVPCQPGFYKDQTTLASCQPCPYGTTTEAGGSTSLDKCNIAVCAAGSYRSDNQCFLCPLGQYQPRRGQTQCLQCGPGQTTVLEGSRRAADCVEGNVDECQTNVAQCGPNTICKDTPESYECKCVEGSTLQKNGNCTVESKQEDIPQDDKTWIIVGCTVGAGVVILTVVIIILIYRCRKNKKEDCLRHAGELYRHGQVVVMPMGTAPMFSNQTFVSSRSSSLSLAGSDLELSPVMSPFRWNQSFLPEAETDLLPSFWPDEPLNISDSSENGSTEGAQSSSSGFDVNSDSYF</sequence>
<dbReference type="PROSITE" id="PS00010">
    <property type="entry name" value="ASX_HYDROXYL"/>
    <property type="match status" value="8"/>
</dbReference>
<feature type="domain" description="Sushi" evidence="22">
    <location>
        <begin position="972"/>
        <end position="1039"/>
    </location>
</feature>
<dbReference type="CDD" id="cd00033">
    <property type="entry name" value="CCP"/>
    <property type="match status" value="7"/>
</dbReference>
<dbReference type="CDD" id="cd00112">
    <property type="entry name" value="LDLa"/>
    <property type="match status" value="1"/>
</dbReference>
<dbReference type="InterPro" id="IPR001881">
    <property type="entry name" value="EGF-like_Ca-bd_dom"/>
</dbReference>
<feature type="compositionally biased region" description="Low complexity" evidence="15">
    <location>
        <begin position="1552"/>
        <end position="1567"/>
    </location>
</feature>
<keyword evidence="14" id="KW-0768">Sushi</keyword>
<feature type="disulfide bond" evidence="12">
    <location>
        <begin position="4258"/>
        <end position="4275"/>
    </location>
</feature>
<feature type="domain" description="EGF-like" evidence="19">
    <location>
        <begin position="3986"/>
        <end position="4024"/>
    </location>
</feature>
<feature type="signal peptide" evidence="17">
    <location>
        <begin position="1"/>
        <end position="31"/>
    </location>
</feature>
<keyword evidence="2" id="KW-0217">Developmental protein</keyword>
<dbReference type="SMART" id="SM00192">
    <property type="entry name" value="LDLa"/>
    <property type="match status" value="1"/>
</dbReference>
<feature type="domain" description="HYR" evidence="21">
    <location>
        <begin position="3502"/>
        <end position="3587"/>
    </location>
</feature>
<dbReference type="Gene3D" id="2.10.50.10">
    <property type="entry name" value="Tumor Necrosis Factor Receptor, subunit A, domain 2"/>
    <property type="match status" value="5"/>
</dbReference>
<dbReference type="InterPro" id="IPR016187">
    <property type="entry name" value="CTDL_fold"/>
</dbReference>
<dbReference type="InterPro" id="IPR023415">
    <property type="entry name" value="LDLR_class-A_CS"/>
</dbReference>
<feature type="domain" description="Sushi" evidence="22">
    <location>
        <begin position="906"/>
        <end position="971"/>
    </location>
</feature>
<evidence type="ECO:0000256" key="3">
    <source>
        <dbReference type="ARBA" id="ARBA00022536"/>
    </source>
</evidence>
<feature type="disulfide bond" evidence="14">
    <location>
        <begin position="608"/>
        <end position="635"/>
    </location>
</feature>
<dbReference type="InterPro" id="IPR049883">
    <property type="entry name" value="NOTCH1_EGF-like"/>
</dbReference>
<dbReference type="Gene3D" id="3.10.100.10">
    <property type="entry name" value="Mannose-Binding Protein A, subunit A"/>
    <property type="match status" value="1"/>
</dbReference>
<dbReference type="Pfam" id="PF12661">
    <property type="entry name" value="hEGF"/>
    <property type="match status" value="2"/>
</dbReference>
<dbReference type="SUPFAM" id="SSF57196">
    <property type="entry name" value="EGF/Laminin"/>
    <property type="match status" value="10"/>
</dbReference>
<dbReference type="FunFam" id="2.10.25.10:FF:000472">
    <property type="entry name" value="Uncharacterized protein, isoform A"/>
    <property type="match status" value="1"/>
</dbReference>
<feature type="disulfide bond" evidence="12">
    <location>
        <begin position="4014"/>
        <end position="4023"/>
    </location>
</feature>
<dbReference type="InterPro" id="IPR018097">
    <property type="entry name" value="EGF_Ca-bd_CS"/>
</dbReference>
<dbReference type="FunFam" id="2.10.25.10:FF:000012">
    <property type="entry name" value="Delta-like protein"/>
    <property type="match status" value="1"/>
</dbReference>
<dbReference type="FunFam" id="2.10.25.10:FF:000143">
    <property type="entry name" value="Protein crumbs 1"/>
    <property type="match status" value="1"/>
</dbReference>
<feature type="domain" description="EGF-like" evidence="19">
    <location>
        <begin position="4064"/>
        <end position="4096"/>
    </location>
</feature>
<dbReference type="CDD" id="cd00054">
    <property type="entry name" value="EGF_CA"/>
    <property type="match status" value="12"/>
</dbReference>
<feature type="transmembrane region" description="Helical" evidence="16">
    <location>
        <begin position="5292"/>
        <end position="5315"/>
    </location>
</feature>
<dbReference type="SMART" id="SM00179">
    <property type="entry name" value="EGF_CA"/>
    <property type="match status" value="14"/>
</dbReference>